<comment type="caution">
    <text evidence="2">The sequence shown here is derived from an EMBL/GenBank/DDBJ whole genome shotgun (WGS) entry which is preliminary data.</text>
</comment>
<reference evidence="2" key="1">
    <citation type="submission" date="2022-04" db="EMBL/GenBank/DDBJ databases">
        <title>A functionally conserved STORR gene fusion in Papaver species that diverged 16.8 million years ago.</title>
        <authorList>
            <person name="Catania T."/>
        </authorList>
    </citation>
    <scope>NUCLEOTIDE SEQUENCE</scope>
    <source>
        <strain evidence="2">S-188037</strain>
    </source>
</reference>
<protein>
    <submittedName>
        <fullName evidence="2">Uncharacterized protein</fullName>
    </submittedName>
</protein>
<organism evidence="2 3">
    <name type="scientific">Papaver atlanticum</name>
    <dbReference type="NCBI Taxonomy" id="357466"/>
    <lineage>
        <taxon>Eukaryota</taxon>
        <taxon>Viridiplantae</taxon>
        <taxon>Streptophyta</taxon>
        <taxon>Embryophyta</taxon>
        <taxon>Tracheophyta</taxon>
        <taxon>Spermatophyta</taxon>
        <taxon>Magnoliopsida</taxon>
        <taxon>Ranunculales</taxon>
        <taxon>Papaveraceae</taxon>
        <taxon>Papaveroideae</taxon>
        <taxon>Papaver</taxon>
    </lineage>
</organism>
<feature type="coiled-coil region" evidence="1">
    <location>
        <begin position="1493"/>
        <end position="1520"/>
    </location>
</feature>
<keyword evidence="1" id="KW-0175">Coiled coil</keyword>
<proteinExistence type="predicted"/>
<evidence type="ECO:0000313" key="3">
    <source>
        <dbReference type="Proteomes" id="UP001202328"/>
    </source>
</evidence>
<dbReference type="PANTHER" id="PTHR33566:SF1">
    <property type="entry name" value="EN_SPM-LIKE TRANSPOSON-RELATED"/>
    <property type="match status" value="1"/>
</dbReference>
<dbReference type="Proteomes" id="UP001202328">
    <property type="component" value="Unassembled WGS sequence"/>
</dbReference>
<dbReference type="EMBL" id="JAJJMB010010087">
    <property type="protein sequence ID" value="KAI3910940.1"/>
    <property type="molecule type" value="Genomic_DNA"/>
</dbReference>
<keyword evidence="3" id="KW-1185">Reference proteome</keyword>
<accession>A0AAD4XG62</accession>
<feature type="coiled-coil region" evidence="1">
    <location>
        <begin position="1208"/>
        <end position="1235"/>
    </location>
</feature>
<name>A0AAD4XG62_9MAGN</name>
<sequence>MESNSSGRKRRFEEVEEEEVHKVYKFKVLLPNGLSVGLTLEQLNDQMTVEKFLEHVRREYVRNLMDTSDETVKKKSKRKIDWMNQRLYLQDVVDDYKLRERIFFGRYEQKQWILLRLNDGTENPAKKFENMWDVTPNTLKLPDSYKFLTALADLIDNCLQAVWSNNGNERRMISVVVKDDGILIADTGPGMDGVGENSIAKWGKTGLALHSSSRRQAIGGKPPYLKPYFGMFGYGGPVASMRLGRQTIVSSKMKNSNKVYVLYIKREALLHSSSGMSWKISGGLRDPLDDELSSSPHGSFTKVEILQPERTPINAFRLQCRLKDIYFPYIQYDELMTGKTRRPVEFQVNGEDLAEIQGGEVAITNLHSCNGPEFVLQLHFSYESGGTSRSPGSRLVEANARLKCVYFPVHEGKESIDRILEKLEADKCGISENFDTFCRVSIRRLGRLLPDARWPRLPFMDLEHRTGDRAELLRRCSLRVKCFVDTDAGFNPTPSKNDLAPQHRFTTALKNMGCKLLENDGIKLEIHRDQKALSLLQLEEEYDKWVLQMHDAYDQELGCGQDHPVLVVNPANKKGLGISSDVIRVHKFIKRKGQSWKAGNFIKIIPRDKQEKIYAILEFFLLEGFEGDAGGEVRLICRPIDVPAEKGCFLKVDDKSSYLDVKRSLSFPVNVIDSGECSKMDPAEWNHQLGRLQLKAPSKIDPHSPQHCQQPKVDGICTDSSEIKCQKTSLVKSRNKASQWRLSDEISLSSCNLRVGSYFPPLFIECYDEHDNHIQIPSIPELEVAITSRSCRQGTMIIHIDNPKVKFINKRMVLQVSDILIEGRDLDKIRPEYKASLGISCSHDKLLSVTIPFTVYPGPLHHVEAFIPDLGKELLPGDVIEKVLLEMYDSYGNHVQEGIEVILNVKGFCFQDNVGPKRKVDAEGSVILNGILKVTGSYGETASFSVEHEEQLLFEKEVQIGRRELRLLSTLPGNCVAGSRLDTLMFGVVRSDGTVDETIHDDCLSNCSHTLILRSASSVLDDIEYTFQQGRCLVPTIFVPLEPGIFSFEAAHSCNPELVVHVKVNVVQTPTLEVNLAEHEDVPFQSPNGRMVHSQKESVSASLMAEHEDVPFQSPNGRMVHSHKESTSASLMSEHKDVQFQSPNGRMVHSQEESASASLMAEHKDVQFRSPNGRMVHSQEESASALLNYNLSDVKELRSDVERIRTFIGEQEKSLEALKEKKTCIEQEISELQDLFEHETTSQLGNFVTDKEVIISQIKKNNTAASVLCTIPPHLQSMLPGIVGIVALLGSVNTDSLSRMLAEYLGEDLMLAVVCKSYANARRLENYKKSGEIDPAGGLHLLAAELGSTIDCGFLAICLEDLCPYSGESKSNDPQKKLDLIDPPGEPPSGFLGYAVNMVNIDVQHLHTKTSKGYDLRQTLFYNLFGEVQVYGTRKQMNQAHGYIKDGAISLDGGIIKGRGVVALGPRKEPNVRFPVVNFESHQQIDPDIAKKLEEKKLELGEMSVELAKVSKELDKAKKQVGKKMEHLTRRCEELEPFTELLPGDKATNLARQLF</sequence>
<dbReference type="InterPro" id="IPR036890">
    <property type="entry name" value="HATPase_C_sf"/>
</dbReference>
<dbReference type="PANTHER" id="PTHR33566">
    <property type="entry name" value="EN/SPM-LIKE TRANSPOSON-RELATED"/>
    <property type="match status" value="1"/>
</dbReference>
<evidence type="ECO:0000256" key="1">
    <source>
        <dbReference type="SAM" id="Coils"/>
    </source>
</evidence>
<evidence type="ECO:0000313" key="2">
    <source>
        <dbReference type="EMBL" id="KAI3910940.1"/>
    </source>
</evidence>
<dbReference type="SUPFAM" id="SSF55874">
    <property type="entry name" value="ATPase domain of HSP90 chaperone/DNA topoisomerase II/histidine kinase"/>
    <property type="match status" value="1"/>
</dbReference>
<gene>
    <name evidence="2" type="ORF">MKW98_022627</name>
</gene>